<dbReference type="InterPro" id="IPR027491">
    <property type="entry name" value="Ribosomal_bL31_A"/>
</dbReference>
<evidence type="ECO:0000256" key="7">
    <source>
        <dbReference type="HAMAP-Rule" id="MF_00501"/>
    </source>
</evidence>
<keyword evidence="2 7" id="KW-0699">rRNA-binding</keyword>
<dbReference type="InterPro" id="IPR042105">
    <property type="entry name" value="Ribosomal_bL31_sf"/>
</dbReference>
<dbReference type="PANTHER" id="PTHR33280">
    <property type="entry name" value="50S RIBOSOMAL PROTEIN L31, CHLOROPLASTIC"/>
    <property type="match status" value="1"/>
</dbReference>
<dbReference type="Gene3D" id="4.10.830.30">
    <property type="entry name" value="Ribosomal protein L31"/>
    <property type="match status" value="1"/>
</dbReference>
<name>A0A2H0NBW4_9BACT</name>
<dbReference type="NCBIfam" id="TIGR00105">
    <property type="entry name" value="L31"/>
    <property type="match status" value="1"/>
</dbReference>
<evidence type="ECO:0000313" key="9">
    <source>
        <dbReference type="EMBL" id="PIR06354.1"/>
    </source>
</evidence>
<dbReference type="Pfam" id="PF01197">
    <property type="entry name" value="Ribosomal_L31"/>
    <property type="match status" value="1"/>
</dbReference>
<dbReference type="InterPro" id="IPR034704">
    <property type="entry name" value="Ribosomal_bL28/bL31-like_sf"/>
</dbReference>
<gene>
    <name evidence="7" type="primary">rpmE</name>
    <name evidence="9" type="ORF">COV54_02630</name>
</gene>
<dbReference type="NCBIfam" id="NF001809">
    <property type="entry name" value="PRK00528.1"/>
    <property type="match status" value="1"/>
</dbReference>
<reference evidence="9 10" key="1">
    <citation type="submission" date="2017-09" db="EMBL/GenBank/DDBJ databases">
        <title>Depth-based differentiation of microbial function through sediment-hosted aquifers and enrichment of novel symbionts in the deep terrestrial subsurface.</title>
        <authorList>
            <person name="Probst A.J."/>
            <person name="Ladd B."/>
            <person name="Jarett J.K."/>
            <person name="Geller-Mcgrath D.E."/>
            <person name="Sieber C.M."/>
            <person name="Emerson J.B."/>
            <person name="Anantharaman K."/>
            <person name="Thomas B.C."/>
            <person name="Malmstrom R."/>
            <person name="Stieglmeier M."/>
            <person name="Klingl A."/>
            <person name="Woyke T."/>
            <person name="Ryan C.M."/>
            <person name="Banfield J.F."/>
        </authorList>
    </citation>
    <scope>NUCLEOTIDE SEQUENCE [LARGE SCALE GENOMIC DNA]</scope>
    <source>
        <strain evidence="9">CG11_big_fil_rev_8_21_14_0_20_38_23</strain>
    </source>
</reference>
<dbReference type="AlphaFoldDB" id="A0A2H0NBW4"/>
<sequence length="105" mass="11802">MKKDIHPQYYPKAKVRCVCGNTFTVGSTKPEINIEICSKCHPFYTGSQKLIDIAGRVERFKARRAKATVKNPARAQASAFGRRSRRKQKSPSKANPPLIKSQKAK</sequence>
<feature type="binding site" evidence="7">
    <location>
        <position position="37"/>
    </location>
    <ligand>
        <name>Zn(2+)</name>
        <dbReference type="ChEBI" id="CHEBI:29105"/>
    </ligand>
</feature>
<protein>
    <recommendedName>
        <fullName evidence="6 7">Large ribosomal subunit protein bL31</fullName>
    </recommendedName>
</protein>
<evidence type="ECO:0000256" key="3">
    <source>
        <dbReference type="ARBA" id="ARBA00022884"/>
    </source>
</evidence>
<keyword evidence="7" id="KW-0479">Metal-binding</keyword>
<feature type="region of interest" description="Disordered" evidence="8">
    <location>
        <begin position="64"/>
        <end position="105"/>
    </location>
</feature>
<keyword evidence="4 7" id="KW-0689">Ribosomal protein</keyword>
<dbReference type="InterPro" id="IPR002150">
    <property type="entry name" value="Ribosomal_bL31"/>
</dbReference>
<evidence type="ECO:0000256" key="5">
    <source>
        <dbReference type="ARBA" id="ARBA00023274"/>
    </source>
</evidence>
<dbReference type="PANTHER" id="PTHR33280:SF1">
    <property type="entry name" value="LARGE RIBOSOMAL SUBUNIT PROTEIN BL31C"/>
    <property type="match status" value="1"/>
</dbReference>
<comment type="similarity">
    <text evidence="1 7">Belongs to the bacterial ribosomal protein bL31 family. Type A subfamily.</text>
</comment>
<evidence type="ECO:0000256" key="4">
    <source>
        <dbReference type="ARBA" id="ARBA00022980"/>
    </source>
</evidence>
<dbReference type="GO" id="GO:1990904">
    <property type="term" value="C:ribonucleoprotein complex"/>
    <property type="evidence" value="ECO:0007669"/>
    <property type="project" value="UniProtKB-KW"/>
</dbReference>
<dbReference type="GO" id="GO:0005840">
    <property type="term" value="C:ribosome"/>
    <property type="evidence" value="ECO:0007669"/>
    <property type="project" value="UniProtKB-KW"/>
</dbReference>
<accession>A0A2H0NBW4</accession>
<evidence type="ECO:0000256" key="1">
    <source>
        <dbReference type="ARBA" id="ARBA00009296"/>
    </source>
</evidence>
<keyword evidence="7" id="KW-0862">Zinc</keyword>
<feature type="binding site" evidence="7">
    <location>
        <position position="40"/>
    </location>
    <ligand>
        <name>Zn(2+)</name>
        <dbReference type="ChEBI" id="CHEBI:29105"/>
    </ligand>
</feature>
<comment type="cofactor">
    <cofactor evidence="7">
        <name>Zn(2+)</name>
        <dbReference type="ChEBI" id="CHEBI:29105"/>
    </cofactor>
    <text evidence="7">Binds 1 zinc ion per subunit.</text>
</comment>
<dbReference type="PROSITE" id="PS01143">
    <property type="entry name" value="RIBOSOMAL_L31"/>
    <property type="match status" value="1"/>
</dbReference>
<evidence type="ECO:0000256" key="6">
    <source>
        <dbReference type="ARBA" id="ARBA00035687"/>
    </source>
</evidence>
<evidence type="ECO:0000256" key="8">
    <source>
        <dbReference type="SAM" id="MobiDB-lite"/>
    </source>
</evidence>
<evidence type="ECO:0000313" key="10">
    <source>
        <dbReference type="Proteomes" id="UP000228867"/>
    </source>
</evidence>
<dbReference type="GO" id="GO:0019843">
    <property type="term" value="F:rRNA binding"/>
    <property type="evidence" value="ECO:0007669"/>
    <property type="project" value="UniProtKB-KW"/>
</dbReference>
<comment type="function">
    <text evidence="7">Binds the 23S rRNA.</text>
</comment>
<dbReference type="NCBIfam" id="NF000612">
    <property type="entry name" value="PRK00019.1"/>
    <property type="match status" value="1"/>
</dbReference>
<keyword evidence="3 7" id="KW-0694">RNA-binding</keyword>
<comment type="subunit">
    <text evidence="7">Part of the 50S ribosomal subunit.</text>
</comment>
<organism evidence="9 10">
    <name type="scientific">Candidatus Jorgensenbacteria bacterium CG11_big_fil_rev_8_21_14_0_20_38_23</name>
    <dbReference type="NCBI Taxonomy" id="1974594"/>
    <lineage>
        <taxon>Bacteria</taxon>
        <taxon>Candidatus Joergenseniibacteriota</taxon>
    </lineage>
</organism>
<dbReference type="SUPFAM" id="SSF143800">
    <property type="entry name" value="L28p-like"/>
    <property type="match status" value="1"/>
</dbReference>
<dbReference type="Proteomes" id="UP000228867">
    <property type="component" value="Unassembled WGS sequence"/>
</dbReference>
<proteinExistence type="inferred from homology"/>
<evidence type="ECO:0000256" key="2">
    <source>
        <dbReference type="ARBA" id="ARBA00022730"/>
    </source>
</evidence>
<feature type="binding site" evidence="7">
    <location>
        <position position="17"/>
    </location>
    <ligand>
        <name>Zn(2+)</name>
        <dbReference type="ChEBI" id="CHEBI:29105"/>
    </ligand>
</feature>
<keyword evidence="5 7" id="KW-0687">Ribonucleoprotein</keyword>
<dbReference type="HAMAP" id="MF_00501">
    <property type="entry name" value="Ribosomal_bL31_1"/>
    <property type="match status" value="1"/>
</dbReference>
<dbReference type="GO" id="GO:0003735">
    <property type="term" value="F:structural constituent of ribosome"/>
    <property type="evidence" value="ECO:0007669"/>
    <property type="project" value="InterPro"/>
</dbReference>
<dbReference type="GO" id="GO:0006412">
    <property type="term" value="P:translation"/>
    <property type="evidence" value="ECO:0007669"/>
    <property type="project" value="UniProtKB-UniRule"/>
</dbReference>
<dbReference type="EMBL" id="PCWR01000057">
    <property type="protein sequence ID" value="PIR06354.1"/>
    <property type="molecule type" value="Genomic_DNA"/>
</dbReference>
<comment type="caution">
    <text evidence="9">The sequence shown here is derived from an EMBL/GenBank/DDBJ whole genome shotgun (WGS) entry which is preliminary data.</text>
</comment>
<feature type="binding site" evidence="7">
    <location>
        <position position="19"/>
    </location>
    <ligand>
        <name>Zn(2+)</name>
        <dbReference type="ChEBI" id="CHEBI:29105"/>
    </ligand>
</feature>
<dbReference type="PRINTS" id="PR01249">
    <property type="entry name" value="RIBOSOMALL31"/>
</dbReference>
<dbReference type="GO" id="GO:0046872">
    <property type="term" value="F:metal ion binding"/>
    <property type="evidence" value="ECO:0007669"/>
    <property type="project" value="UniProtKB-KW"/>
</dbReference>